<dbReference type="SUPFAM" id="SSF52540">
    <property type="entry name" value="P-loop containing nucleoside triphosphate hydrolases"/>
    <property type="match status" value="1"/>
</dbReference>
<dbReference type="PROSITE" id="PS01005">
    <property type="entry name" value="FORMATE_NITRITE_TP_1"/>
    <property type="match status" value="1"/>
</dbReference>
<dbReference type="PANTHER" id="PTHR10039">
    <property type="entry name" value="AMELOGENIN"/>
    <property type="match status" value="1"/>
</dbReference>
<dbReference type="SUPFAM" id="SSF48403">
    <property type="entry name" value="Ankyrin repeat"/>
    <property type="match status" value="1"/>
</dbReference>
<dbReference type="InterPro" id="IPR023271">
    <property type="entry name" value="Aquaporin-like"/>
</dbReference>
<evidence type="ECO:0000256" key="1">
    <source>
        <dbReference type="ARBA" id="ARBA00004141"/>
    </source>
</evidence>
<evidence type="ECO:0000256" key="3">
    <source>
        <dbReference type="ARBA" id="ARBA00022737"/>
    </source>
</evidence>
<dbReference type="Pfam" id="PF01226">
    <property type="entry name" value="Form_Nir_trans"/>
    <property type="match status" value="1"/>
</dbReference>
<keyword evidence="2 8" id="KW-0812">Transmembrane</keyword>
<evidence type="ECO:0000256" key="4">
    <source>
        <dbReference type="ARBA" id="ARBA00022989"/>
    </source>
</evidence>
<dbReference type="InterPro" id="IPR036770">
    <property type="entry name" value="Ankyrin_rpt-contain_sf"/>
</dbReference>
<reference evidence="10 11" key="1">
    <citation type="submission" date="2020-03" db="EMBL/GenBank/DDBJ databases">
        <title>Draft Genome Sequence of Cudoniella acicularis.</title>
        <authorList>
            <person name="Buettner E."/>
            <person name="Kellner H."/>
        </authorList>
    </citation>
    <scope>NUCLEOTIDE SEQUENCE [LARGE SCALE GENOMIC DNA]</scope>
    <source>
        <strain evidence="10 11">DSM 108380</strain>
    </source>
</reference>
<keyword evidence="11" id="KW-1185">Reference proteome</keyword>
<feature type="compositionally biased region" description="Basic and acidic residues" evidence="7">
    <location>
        <begin position="291"/>
        <end position="304"/>
    </location>
</feature>
<gene>
    <name evidence="10" type="ORF">G7Y89_g10427</name>
</gene>
<comment type="similarity">
    <text evidence="6">Belongs to the FNT transporter (TC 1.A.16) family.</text>
</comment>
<feature type="compositionally biased region" description="Low complexity" evidence="7">
    <location>
        <begin position="319"/>
        <end position="332"/>
    </location>
</feature>
<protein>
    <recommendedName>
        <fullName evidence="9">Nephrocystin 3-like N-terminal domain-containing protein</fullName>
    </recommendedName>
</protein>
<dbReference type="GO" id="GO:0022857">
    <property type="term" value="F:transmembrane transporter activity"/>
    <property type="evidence" value="ECO:0007669"/>
    <property type="project" value="InterPro"/>
</dbReference>
<feature type="transmembrane region" description="Helical" evidence="8">
    <location>
        <begin position="69"/>
        <end position="98"/>
    </location>
</feature>
<dbReference type="Gene3D" id="1.25.40.20">
    <property type="entry name" value="Ankyrin repeat-containing domain"/>
    <property type="match status" value="1"/>
</dbReference>
<keyword evidence="3" id="KW-0677">Repeat</keyword>
<keyword evidence="4 8" id="KW-1133">Transmembrane helix</keyword>
<name>A0A8H4RGG9_9HELO</name>
<sequence length="1310" mass="147159">MDAFTPAQTTELVSRIGAKKARMGIDKMFINSFMGGALISFGCALALSTNASPWFQTNAPGLIRTISAMVFPVGLIMVVLTGADLFTSYCMYSVVALLHRRCSFLDLLKTWFVSFFGNLAGALFFMAVLTGYGGTFETGAYLDEALAFAKAKAVTPKWHQIFLKGILCNWLVCMAVFLAISSREVISKIISIWFPVMCFVGLGTDHVIANTPDWISALALAFCLSLPCMIQCIKNLSRTHFIADFDRRINLPPPSTPQPYELRSCHILRVAQKYGIMPDSWFSMNRRGKTKEKASRPGRFDRLFRSKGSQIPNAEPEPADSGSSVRSSAAASITDKATGSLETASATPQSSNLDMGASNAADSDVIALSLAQLSSVTGVSNTPTTSNSILPPRASTPAPGQETNRDPSSSDADADPVRPAPRPSGQPAIVQYASTAASQTLWSQAYKKLSDKEREAVQSPQPTAAIQGQAFETRIEDLLCVTREAQMKCENDSFKFRFRGKEVILGDVAGKICFWLNKFKEVGDVAVNFDPVHASLPWAGVRFLLQRGLLIVTAEKLSCLINRGAIYERLYHPGTIPSDVLRNLHESMVEMYATMLRMMALYHRLLDKNFAKRAIHAIFNKDVSELLQKCEELEVQVHREVHVCEGSRSQGADTQTQRLLAILQEPILRTDERVLRLLEKTEQSEVLKILDWVSNVLYGSNHQTVRDKRTTNTCEWLLMHERYREWQDESASIIIWLCGNPGSGKTFLTSKVIDDIQGTLKSGPNEEGFAFFYCNRNEAQRREPLSVLRAFVRQLSTTANNEQLIQKGLKQFYREARLKASELTLGDCKKLLLEFINMYPRTTLVLDALDECEKHKRLELIQALEELLSQSSKPLKIFISSRLDTDINDRLKDRANIRIEAKDNHHDITKFVNNEISKHPSWRTMDHQLQQRILETLQDRSQGMFQWAFLQTKQLLDLDLEEDILARLGKLPDDLKQAYDEIYKSMNKAEKRYADRAFQWVMCACHPITSKELLPAICQDENSDDLKPLGGLNEDLLLKYCHNLLVIDPVRKVWIPSHLSVIEYFEDHLWNQSQANCLVSSVCLLVLQNAVFYNREKAWNGQNNSHSTDSSKDSLARGGDGLTDPLHGQGFHRLSLYTRHHWPIHAQKSDAMGNRNRVRTRLEAFLGHPTNSSAAYRCWHRMVTIDDSRIQRTSIFTYRLGPRYLAPDSITSFSYSAFGLATILPDWHDSNWVKDDNRNETGETFLELTGIFGSILGCRHLIGHGAEVNVQTESGYGSALVAAASQGKKEIVEFLVKEGGAEVLEWERDS</sequence>
<dbReference type="Gene3D" id="1.20.1080.10">
    <property type="entry name" value="Glycerol uptake facilitator protein"/>
    <property type="match status" value="1"/>
</dbReference>
<evidence type="ECO:0000256" key="5">
    <source>
        <dbReference type="ARBA" id="ARBA00023136"/>
    </source>
</evidence>
<evidence type="ECO:0000259" key="9">
    <source>
        <dbReference type="Pfam" id="PF24883"/>
    </source>
</evidence>
<evidence type="ECO:0000313" key="10">
    <source>
        <dbReference type="EMBL" id="KAF4627727.1"/>
    </source>
</evidence>
<feature type="transmembrane region" description="Helical" evidence="8">
    <location>
        <begin position="161"/>
        <end position="180"/>
    </location>
</feature>
<evidence type="ECO:0000256" key="6">
    <source>
        <dbReference type="ARBA" id="ARBA00049660"/>
    </source>
</evidence>
<dbReference type="Pfam" id="PF24883">
    <property type="entry name" value="NPHP3_N"/>
    <property type="match status" value="1"/>
</dbReference>
<feature type="region of interest" description="Disordered" evidence="7">
    <location>
        <begin position="286"/>
        <end position="356"/>
    </location>
</feature>
<comment type="caution">
    <text evidence="10">The sequence shown here is derived from an EMBL/GenBank/DDBJ whole genome shotgun (WGS) entry which is preliminary data.</text>
</comment>
<keyword evidence="5 8" id="KW-0472">Membrane</keyword>
<feature type="transmembrane region" description="Helical" evidence="8">
    <location>
        <begin position="192"/>
        <end position="208"/>
    </location>
</feature>
<dbReference type="Gene3D" id="3.40.50.300">
    <property type="entry name" value="P-loop containing nucleotide triphosphate hydrolases"/>
    <property type="match status" value="1"/>
</dbReference>
<dbReference type="InterPro" id="IPR056884">
    <property type="entry name" value="NPHP3-like_N"/>
</dbReference>
<feature type="compositionally biased region" description="Polar residues" evidence="7">
    <location>
        <begin position="335"/>
        <end position="353"/>
    </location>
</feature>
<feature type="transmembrane region" description="Helical" evidence="8">
    <location>
        <begin position="110"/>
        <end position="132"/>
    </location>
</feature>
<dbReference type="PANTHER" id="PTHR10039:SF16">
    <property type="entry name" value="GPI INOSITOL-DEACYLASE"/>
    <property type="match status" value="1"/>
</dbReference>
<comment type="subcellular location">
    <subcellularLocation>
        <location evidence="1">Membrane</location>
        <topology evidence="1">Multi-pass membrane protein</topology>
    </subcellularLocation>
</comment>
<feature type="region of interest" description="Disordered" evidence="7">
    <location>
        <begin position="377"/>
        <end position="426"/>
    </location>
</feature>
<dbReference type="EMBL" id="JAAMPI010000920">
    <property type="protein sequence ID" value="KAF4627727.1"/>
    <property type="molecule type" value="Genomic_DNA"/>
</dbReference>
<evidence type="ECO:0000256" key="8">
    <source>
        <dbReference type="SAM" id="Phobius"/>
    </source>
</evidence>
<accession>A0A8H4RGG9</accession>
<feature type="transmembrane region" description="Helical" evidence="8">
    <location>
        <begin position="29"/>
        <end position="49"/>
    </location>
</feature>
<feature type="domain" description="Nephrocystin 3-like N-terminal" evidence="9">
    <location>
        <begin position="712"/>
        <end position="882"/>
    </location>
</feature>
<feature type="compositionally biased region" description="Polar residues" evidence="7">
    <location>
        <begin position="377"/>
        <end position="389"/>
    </location>
</feature>
<dbReference type="InterPro" id="IPR024002">
    <property type="entry name" value="For/NO2_transpt_CS"/>
</dbReference>
<evidence type="ECO:0000256" key="2">
    <source>
        <dbReference type="ARBA" id="ARBA00022692"/>
    </source>
</evidence>
<organism evidence="10 11">
    <name type="scientific">Cudoniella acicularis</name>
    <dbReference type="NCBI Taxonomy" id="354080"/>
    <lineage>
        <taxon>Eukaryota</taxon>
        <taxon>Fungi</taxon>
        <taxon>Dikarya</taxon>
        <taxon>Ascomycota</taxon>
        <taxon>Pezizomycotina</taxon>
        <taxon>Leotiomycetes</taxon>
        <taxon>Helotiales</taxon>
        <taxon>Tricladiaceae</taxon>
        <taxon>Cudoniella</taxon>
    </lineage>
</organism>
<dbReference type="InterPro" id="IPR027417">
    <property type="entry name" value="P-loop_NTPase"/>
</dbReference>
<dbReference type="GO" id="GO:0016020">
    <property type="term" value="C:membrane"/>
    <property type="evidence" value="ECO:0007669"/>
    <property type="project" value="UniProtKB-SubCell"/>
</dbReference>
<evidence type="ECO:0000256" key="7">
    <source>
        <dbReference type="SAM" id="MobiDB-lite"/>
    </source>
</evidence>
<dbReference type="InterPro" id="IPR000292">
    <property type="entry name" value="For/NO2_transpt"/>
</dbReference>
<dbReference type="OrthoDB" id="7464126at2759"/>
<dbReference type="Proteomes" id="UP000566819">
    <property type="component" value="Unassembled WGS sequence"/>
</dbReference>
<evidence type="ECO:0000313" key="11">
    <source>
        <dbReference type="Proteomes" id="UP000566819"/>
    </source>
</evidence>
<proteinExistence type="inferred from homology"/>